<accession>A0AAX6S9G7</accession>
<feature type="compositionally biased region" description="Low complexity" evidence="1">
    <location>
        <begin position="1652"/>
        <end position="1663"/>
    </location>
</feature>
<dbReference type="GeneID" id="101704928"/>
<feature type="compositionally biased region" description="Basic and acidic residues" evidence="1">
    <location>
        <begin position="637"/>
        <end position="658"/>
    </location>
</feature>
<feature type="region of interest" description="Disordered" evidence="1">
    <location>
        <begin position="1708"/>
        <end position="1780"/>
    </location>
</feature>
<feature type="compositionally biased region" description="Basic and acidic residues" evidence="1">
    <location>
        <begin position="1576"/>
        <end position="1586"/>
    </location>
</feature>
<feature type="compositionally biased region" description="Polar residues" evidence="1">
    <location>
        <begin position="228"/>
        <end position="248"/>
    </location>
</feature>
<evidence type="ECO:0000313" key="6">
    <source>
        <dbReference type="RefSeq" id="XP_021105797.1"/>
    </source>
</evidence>
<dbReference type="InterPro" id="IPR026713">
    <property type="entry name" value="CRACD-like"/>
</dbReference>
<feature type="region of interest" description="Disordered" evidence="1">
    <location>
        <begin position="504"/>
        <end position="524"/>
    </location>
</feature>
<feature type="region of interest" description="Disordered" evidence="1">
    <location>
        <begin position="1403"/>
        <end position="1425"/>
    </location>
</feature>
<feature type="region of interest" description="Disordered" evidence="1">
    <location>
        <begin position="553"/>
        <end position="607"/>
    </location>
</feature>
<feature type="compositionally biased region" description="Basic and acidic residues" evidence="1">
    <location>
        <begin position="1665"/>
        <end position="1678"/>
    </location>
</feature>
<sequence>MTESSSEVSSNLEVLEDNDEGKKKSKFKAFKSFFVNKKKKETEDALRRRMLKPSLSGSNIYISSLEPVQEGELNDPRNKSGMGNKALSHESIFMLDTEPERSANEMYPSTEFQRGRTLRRSQPFKTLPRSGAVPGTMPRSGVWVAGSKITEIPPLRPRPPSLSPPLIRSDTISKDLEEISIDDESPKSPQMKASSKKILTEKKSLSESSSGPSHSRSSTACASPSSTQQLAGFSSPATSKSCLDSSAAQHKIALNPRKQQKKSLQGTVDNKKEEPDLSVVSEREKSTTKPKEADLKKVKIEGAGHFGQEQSNNTEIYDQKTMDKSTNTNAAGNLSNPVSAAHGRRCKRVGTCVSITNQYGTKGRSFTQSSQSHGLGDRPESPSTDKTARDGLSWHPPSEKQALEQLTTSQAEITISQELLSDKSDMRRRNASVDFEAKKALASQSIPEDTKESMVSGPPPNHEDGASLAKMTESRTSLLPVVRRPSTTPKKAIFLVTTEAQVLRDPSPIQSEEEEASSLGLQNVYSKTENVPTVSKEKPPGNVLQDCTVSISNMTSTTEEGGMSMEKLETAKVSPDSKSVSEKGNDSEKQLATGHAFQSFKKPKDEQKVFEESEILVVELNSVEQQLALGYSSQFLRKPEPEKGSPKSESTADRESIPKEAGPGHSSQSLGKHRIVFSESESFLVEQLAPRCSSQVILEPKDKEISTGSNGYVKKYNNAEDWHSSEEGLPLRYPNQALEKPEDQQEVPSVPKNAWEEQMPSKCPIQSIVRPIVQPHISSNSVTICAEQHGSVEPVTPGHPFQTWVNPEFVQLVSADEESAVEWGGFMEPLPHRMTSKYLMNPTAEQKSSSGPVLTSMAEVSMEVLPPRYSPPLTRPIVEQEASEYPESTSAEGRIYMALRHPSHPFQQWVSPQIEQVFSSSESPTVEEGGIFVEPLPPGYLPQPLMNCIVQQSMSSGSEGVAAEAISVEPQYSKYSLPNPQVQPIYSESTGVEQGIFVEQLPLGCHCQALVMPKFQPQMSLESVNTSAQWCNAVKPVPARHICKIWICPGCKQQGSVGPQSIEAEWGISEELVPPRDPGKPWLRPTFEQVSAGPETTAEWNISMGPQLPRMPSQPPRRSVVKQPVFTGLVSTAGQWNSSVEQMPPGHPFQPWVSSTFQQQVSAGLESTATEGNISMDLEPSIYCQPLRRPIIQQEISNSMNTSEEWCGPLGPVSSRYPFQPWPNPKFEQQVSAGPENVAMEGNIPRELPRHLPQATVRQQVQKMSSSLESATIEGGISEESLSPKHPTYFLVRSEVQEIPSILESTAAEESISKKLWLPKSPPGSFSKFMAQQIFSESSDAEREIYVDPLSPNLPSKSLLSPEIEHQIFSDWENPDIAEGISLKPALKSLGWPADPQEGLSFSERASMKQSSSKWQGPSGKAPGKLKYQQEASSLSDISSEEWRSSEVQSRHPFEALYWSEFQPPTGSVNIPVEWSDLEEHQPPRHLSQAFRNAEYQQQVYSSAMSAAAEVTISENNPGSWSLPKGPVSPKKTKKHSQGSKYFPKSIPTSAPKPGNFITAPTWKIPISGDTYYKEEILQSGDRNDGHSNLPTNEADVENLSGVQWKRMSSPHKYKNEKPDSFTQLPSLLLGPISSSRGREQQMRRGTSQVHLNTTDNLTTQTTFVEKHQSRAKYEGVAKKQPAYKTPGKPGRQSDYYISDPACFTMPRQKHKGSQVYVPVKETKTKSRAGAKTETKEPRHGIRPEAAQKTFQKGAGPAPENQPKKILTSSIYKQEKKAQM</sequence>
<dbReference type="PANTHER" id="PTHR47743">
    <property type="entry name" value="KIAA1210 / KIAA1211 FAMILY MEMBER"/>
    <property type="match status" value="1"/>
</dbReference>
<dbReference type="RefSeq" id="XP_021105797.1">
    <property type="nucleotide sequence ID" value="XM_021250138.1"/>
</dbReference>
<feature type="region of interest" description="Disordered" evidence="1">
    <location>
        <begin position="1515"/>
        <end position="1561"/>
    </location>
</feature>
<dbReference type="Pfam" id="PF15262">
    <property type="entry name" value="DUF4592"/>
    <property type="match status" value="1"/>
</dbReference>
<feature type="compositionally biased region" description="Basic and acidic residues" evidence="1">
    <location>
        <begin position="269"/>
        <end position="302"/>
    </location>
</feature>
<feature type="compositionally biased region" description="Low complexity" evidence="1">
    <location>
        <begin position="1"/>
        <end position="13"/>
    </location>
</feature>
<keyword evidence="3" id="KW-1185">Reference proteome</keyword>
<dbReference type="CTD" id="57481"/>
<organism evidence="3 4">
    <name type="scientific">Heterocephalus glaber</name>
    <name type="common">Naked mole rat</name>
    <dbReference type="NCBI Taxonomy" id="10181"/>
    <lineage>
        <taxon>Eukaryota</taxon>
        <taxon>Metazoa</taxon>
        <taxon>Chordata</taxon>
        <taxon>Craniata</taxon>
        <taxon>Vertebrata</taxon>
        <taxon>Euteleostomi</taxon>
        <taxon>Mammalia</taxon>
        <taxon>Eutheria</taxon>
        <taxon>Euarchontoglires</taxon>
        <taxon>Glires</taxon>
        <taxon>Rodentia</taxon>
        <taxon>Hystricomorpha</taxon>
        <taxon>Bathyergidae</taxon>
        <taxon>Heterocephalus</taxon>
    </lineage>
</organism>
<evidence type="ECO:0000313" key="5">
    <source>
        <dbReference type="RefSeq" id="XP_021105796.1"/>
    </source>
</evidence>
<dbReference type="RefSeq" id="XP_021105796.1">
    <property type="nucleotide sequence ID" value="XM_021250137.1"/>
</dbReference>
<feature type="region of interest" description="Disordered" evidence="1">
    <location>
        <begin position="67"/>
        <end position="344"/>
    </location>
</feature>
<dbReference type="PANTHER" id="PTHR47743:SF2">
    <property type="entry name" value="ACROSOMAL PROTEIN KIAA1210"/>
    <property type="match status" value="1"/>
</dbReference>
<feature type="compositionally biased region" description="Pro residues" evidence="1">
    <location>
        <begin position="154"/>
        <end position="163"/>
    </location>
</feature>
<evidence type="ECO:0000256" key="1">
    <source>
        <dbReference type="SAM" id="MobiDB-lite"/>
    </source>
</evidence>
<evidence type="ECO:0000313" key="4">
    <source>
        <dbReference type="RefSeq" id="XP_021105795.1"/>
    </source>
</evidence>
<feature type="domain" description="DUF4592" evidence="2">
    <location>
        <begin position="163"/>
        <end position="261"/>
    </location>
</feature>
<evidence type="ECO:0000313" key="3">
    <source>
        <dbReference type="Proteomes" id="UP000694906"/>
    </source>
</evidence>
<feature type="compositionally biased region" description="Low complexity" evidence="1">
    <location>
        <begin position="1625"/>
        <end position="1636"/>
    </location>
</feature>
<dbReference type="InterPro" id="IPR028030">
    <property type="entry name" value="DUF4592"/>
</dbReference>
<feature type="compositionally biased region" description="Polar residues" evidence="1">
    <location>
        <begin position="324"/>
        <end position="338"/>
    </location>
</feature>
<dbReference type="RefSeq" id="XP_021105795.1">
    <property type="nucleotide sequence ID" value="XM_021250136.1"/>
</dbReference>
<feature type="region of interest" description="Disordered" evidence="1">
    <location>
        <begin position="1576"/>
        <end position="1696"/>
    </location>
</feature>
<feature type="compositionally biased region" description="Polar residues" evidence="1">
    <location>
        <begin position="404"/>
        <end position="419"/>
    </location>
</feature>
<proteinExistence type="predicted"/>
<protein>
    <submittedName>
        <fullName evidence="4 5">Uncharacterized protein KIAA1210 homolog</fullName>
    </submittedName>
</protein>
<feature type="compositionally biased region" description="Low complexity" evidence="1">
    <location>
        <begin position="206"/>
        <end position="227"/>
    </location>
</feature>
<feature type="compositionally biased region" description="Basic and acidic residues" evidence="1">
    <location>
        <begin position="1721"/>
        <end position="1743"/>
    </location>
</feature>
<feature type="compositionally biased region" description="Basic and acidic residues" evidence="1">
    <location>
        <begin position="579"/>
        <end position="589"/>
    </location>
</feature>
<feature type="compositionally biased region" description="Polar residues" evidence="1">
    <location>
        <begin position="357"/>
        <end position="373"/>
    </location>
</feature>
<feature type="region of interest" description="Disordered" evidence="1">
    <location>
        <begin position="357"/>
        <end position="469"/>
    </location>
</feature>
<evidence type="ECO:0000259" key="2">
    <source>
        <dbReference type="Pfam" id="PF15262"/>
    </source>
</evidence>
<dbReference type="Proteomes" id="UP000694906">
    <property type="component" value="Unplaced"/>
</dbReference>
<gene>
    <name evidence="4 5 6" type="primary">Kiaa1210</name>
</gene>
<name>A0AAX6S9G7_HETGA</name>
<reference evidence="4 5" key="1">
    <citation type="submission" date="2025-04" db="UniProtKB">
        <authorList>
            <consortium name="RefSeq"/>
        </authorList>
    </citation>
    <scope>IDENTIFICATION</scope>
</reference>
<feature type="region of interest" description="Disordered" evidence="1">
    <location>
        <begin position="631"/>
        <end position="672"/>
    </location>
</feature>
<feature type="region of interest" description="Disordered" evidence="1">
    <location>
        <begin position="1"/>
        <end position="22"/>
    </location>
</feature>